<dbReference type="Proteomes" id="UP000029228">
    <property type="component" value="Unassembled WGS sequence"/>
</dbReference>
<evidence type="ECO:0000313" key="2">
    <source>
        <dbReference type="EMBL" id="GAL20778.1"/>
    </source>
</evidence>
<accession>A0A090S1T0</accession>
<feature type="signal peptide" evidence="1">
    <location>
        <begin position="1"/>
        <end position="21"/>
    </location>
</feature>
<name>A0A090S1T0_9VIBR</name>
<reference evidence="2 3" key="1">
    <citation type="submission" date="2014-09" db="EMBL/GenBank/DDBJ databases">
        <title>Vibrio maritimus JCM 19235. (C45) whole genome shotgun sequence.</title>
        <authorList>
            <person name="Sawabe T."/>
            <person name="Meirelles P."/>
            <person name="Nakanishi M."/>
            <person name="Sayaka M."/>
            <person name="Hattori M."/>
            <person name="Ohkuma M."/>
        </authorList>
    </citation>
    <scope>NUCLEOTIDE SEQUENCE [LARGE SCALE GENOMIC DNA]</scope>
    <source>
        <strain evidence="3">JCM19235</strain>
    </source>
</reference>
<sequence length="86" mass="8899">MHQARKLALSTLIPLILTACGGTNSGNSSIPNTPDIDDSGNYYVLSSASLVSDGPANMDTYDLIESVLGVALLKRQTSMASITIAG</sequence>
<protein>
    <submittedName>
        <fullName evidence="2">Uncharacterized protein</fullName>
    </submittedName>
</protein>
<evidence type="ECO:0000256" key="1">
    <source>
        <dbReference type="SAM" id="SignalP"/>
    </source>
</evidence>
<gene>
    <name evidence="2" type="ORF">JCM19235_3780</name>
</gene>
<evidence type="ECO:0000313" key="3">
    <source>
        <dbReference type="Proteomes" id="UP000029228"/>
    </source>
</evidence>
<organism evidence="2 3">
    <name type="scientific">Vibrio maritimus</name>
    <dbReference type="NCBI Taxonomy" id="990268"/>
    <lineage>
        <taxon>Bacteria</taxon>
        <taxon>Pseudomonadati</taxon>
        <taxon>Pseudomonadota</taxon>
        <taxon>Gammaproteobacteria</taxon>
        <taxon>Vibrionales</taxon>
        <taxon>Vibrionaceae</taxon>
        <taxon>Vibrio</taxon>
    </lineage>
</organism>
<comment type="caution">
    <text evidence="2">The sequence shown here is derived from an EMBL/GenBank/DDBJ whole genome shotgun (WGS) entry which is preliminary data.</text>
</comment>
<dbReference type="AlphaFoldDB" id="A0A090S1T0"/>
<keyword evidence="3" id="KW-1185">Reference proteome</keyword>
<dbReference type="STRING" id="990268.JCM19235_3780"/>
<feature type="chain" id="PRO_5001864149" evidence="1">
    <location>
        <begin position="22"/>
        <end position="86"/>
    </location>
</feature>
<dbReference type="PROSITE" id="PS51257">
    <property type="entry name" value="PROKAR_LIPOPROTEIN"/>
    <property type="match status" value="1"/>
</dbReference>
<keyword evidence="1" id="KW-0732">Signal</keyword>
<dbReference type="EMBL" id="BBMR01000006">
    <property type="protein sequence ID" value="GAL20778.1"/>
    <property type="molecule type" value="Genomic_DNA"/>
</dbReference>
<proteinExistence type="predicted"/>